<keyword evidence="2" id="KW-1185">Reference proteome</keyword>
<organism evidence="1 2">
    <name type="scientific">Lasiosphaeris hirsuta</name>
    <dbReference type="NCBI Taxonomy" id="260670"/>
    <lineage>
        <taxon>Eukaryota</taxon>
        <taxon>Fungi</taxon>
        <taxon>Dikarya</taxon>
        <taxon>Ascomycota</taxon>
        <taxon>Pezizomycotina</taxon>
        <taxon>Sordariomycetes</taxon>
        <taxon>Sordariomycetidae</taxon>
        <taxon>Sordariales</taxon>
        <taxon>Lasiosphaeriaceae</taxon>
        <taxon>Lasiosphaeris</taxon>
    </lineage>
</organism>
<dbReference type="Proteomes" id="UP001172102">
    <property type="component" value="Unassembled WGS sequence"/>
</dbReference>
<accession>A0AA40E1Q8</accession>
<evidence type="ECO:0000313" key="1">
    <source>
        <dbReference type="EMBL" id="KAK0719448.1"/>
    </source>
</evidence>
<sequence>MSLIFVESSIARPSSPVATLLLLALPPRSVSKKGTGVPAALACPRIARFGWLDWSRSPHAPCPMSDLVCPPFVCEGTERYVSGGLGW</sequence>
<proteinExistence type="predicted"/>
<comment type="caution">
    <text evidence="1">The sequence shown here is derived from an EMBL/GenBank/DDBJ whole genome shotgun (WGS) entry which is preliminary data.</text>
</comment>
<protein>
    <submittedName>
        <fullName evidence="1">Uncharacterized protein</fullName>
    </submittedName>
</protein>
<dbReference type="AlphaFoldDB" id="A0AA40E1Q8"/>
<evidence type="ECO:0000313" key="2">
    <source>
        <dbReference type="Proteomes" id="UP001172102"/>
    </source>
</evidence>
<name>A0AA40E1Q8_9PEZI</name>
<gene>
    <name evidence="1" type="ORF">B0H67DRAFT_573143</name>
</gene>
<reference evidence="1" key="1">
    <citation type="submission" date="2023-06" db="EMBL/GenBank/DDBJ databases">
        <title>Genome-scale phylogeny and comparative genomics of the fungal order Sordariales.</title>
        <authorList>
            <consortium name="Lawrence Berkeley National Laboratory"/>
            <person name="Hensen N."/>
            <person name="Bonometti L."/>
            <person name="Westerberg I."/>
            <person name="Brannstrom I.O."/>
            <person name="Guillou S."/>
            <person name="Cros-Aarteil S."/>
            <person name="Calhoun S."/>
            <person name="Haridas S."/>
            <person name="Kuo A."/>
            <person name="Mondo S."/>
            <person name="Pangilinan J."/>
            <person name="Riley R."/>
            <person name="Labutti K."/>
            <person name="Andreopoulos B."/>
            <person name="Lipzen A."/>
            <person name="Chen C."/>
            <person name="Yanf M."/>
            <person name="Daum C."/>
            <person name="Ng V."/>
            <person name="Clum A."/>
            <person name="Steindorff A."/>
            <person name="Ohm R."/>
            <person name="Martin F."/>
            <person name="Silar P."/>
            <person name="Natvig D."/>
            <person name="Lalanne C."/>
            <person name="Gautier V."/>
            <person name="Ament-Velasquez S.L."/>
            <person name="Kruys A."/>
            <person name="Hutchinson M.I."/>
            <person name="Powell A.J."/>
            <person name="Barry K."/>
            <person name="Miller A.N."/>
            <person name="Grigoriev I.V."/>
            <person name="Debuchy R."/>
            <person name="Gladieux P."/>
            <person name="Thoren M.H."/>
            <person name="Johannesson H."/>
        </authorList>
    </citation>
    <scope>NUCLEOTIDE SEQUENCE</scope>
    <source>
        <strain evidence="1">SMH4607-1</strain>
    </source>
</reference>
<dbReference type="EMBL" id="JAUKUA010000003">
    <property type="protein sequence ID" value="KAK0719448.1"/>
    <property type="molecule type" value="Genomic_DNA"/>
</dbReference>